<comment type="caution">
    <text evidence="2">The sequence shown here is derived from an EMBL/GenBank/DDBJ whole genome shotgun (WGS) entry which is preliminary data.</text>
</comment>
<evidence type="ECO:0000256" key="1">
    <source>
        <dbReference type="SAM" id="MobiDB-lite"/>
    </source>
</evidence>
<dbReference type="Proteomes" id="UP000823941">
    <property type="component" value="Chromosome 24"/>
</dbReference>
<sequence>MNLQRYDGRTALGQNNGTARLDRENDQREINSQRRRDEASRDGPDTAVMTKQLHGFHNPLSDGSMNEVHSKQLNIKHNN</sequence>
<feature type="compositionally biased region" description="Basic and acidic residues" evidence="1">
    <location>
        <begin position="20"/>
        <end position="44"/>
    </location>
</feature>
<feature type="region of interest" description="Disordered" evidence="1">
    <location>
        <begin position="1"/>
        <end position="79"/>
    </location>
</feature>
<accession>A0ABQ7Q155</accession>
<reference evidence="2 3" key="1">
    <citation type="submission" date="2021-06" db="EMBL/GenBank/DDBJ databases">
        <title>A haploid diamondback moth (Plutella xylostella L.) genome assembly resolves 31 chromosomes and identifies a diamide resistance mutation.</title>
        <authorList>
            <person name="Ward C.M."/>
            <person name="Perry K.D."/>
            <person name="Baker G."/>
            <person name="Powis K."/>
            <person name="Heckel D.G."/>
            <person name="Baxter S.W."/>
        </authorList>
    </citation>
    <scope>NUCLEOTIDE SEQUENCE [LARGE SCALE GENOMIC DNA]</scope>
    <source>
        <strain evidence="2 3">LV</strain>
        <tissue evidence="2">Single pupa</tissue>
    </source>
</reference>
<evidence type="ECO:0000313" key="2">
    <source>
        <dbReference type="EMBL" id="KAG7298459.1"/>
    </source>
</evidence>
<proteinExistence type="predicted"/>
<gene>
    <name evidence="2" type="ORF">JYU34_018089</name>
</gene>
<dbReference type="EMBL" id="JAHIBW010000024">
    <property type="protein sequence ID" value="KAG7298459.1"/>
    <property type="molecule type" value="Genomic_DNA"/>
</dbReference>
<keyword evidence="3" id="KW-1185">Reference proteome</keyword>
<protein>
    <submittedName>
        <fullName evidence="2">Uncharacterized protein</fullName>
    </submittedName>
</protein>
<organism evidence="2 3">
    <name type="scientific">Plutella xylostella</name>
    <name type="common">Diamondback moth</name>
    <name type="synonym">Plutella maculipennis</name>
    <dbReference type="NCBI Taxonomy" id="51655"/>
    <lineage>
        <taxon>Eukaryota</taxon>
        <taxon>Metazoa</taxon>
        <taxon>Ecdysozoa</taxon>
        <taxon>Arthropoda</taxon>
        <taxon>Hexapoda</taxon>
        <taxon>Insecta</taxon>
        <taxon>Pterygota</taxon>
        <taxon>Neoptera</taxon>
        <taxon>Endopterygota</taxon>
        <taxon>Lepidoptera</taxon>
        <taxon>Glossata</taxon>
        <taxon>Ditrysia</taxon>
        <taxon>Yponomeutoidea</taxon>
        <taxon>Plutellidae</taxon>
        <taxon>Plutella</taxon>
    </lineage>
</organism>
<name>A0ABQ7Q155_PLUXY</name>
<evidence type="ECO:0000313" key="3">
    <source>
        <dbReference type="Proteomes" id="UP000823941"/>
    </source>
</evidence>